<name>A0AAV2N5C0_9HYME</name>
<gene>
    <name evidence="1" type="ORF">LPLAT_LOCUS1705</name>
</gene>
<organism evidence="1 2">
    <name type="scientific">Lasius platythorax</name>
    <dbReference type="NCBI Taxonomy" id="488582"/>
    <lineage>
        <taxon>Eukaryota</taxon>
        <taxon>Metazoa</taxon>
        <taxon>Ecdysozoa</taxon>
        <taxon>Arthropoda</taxon>
        <taxon>Hexapoda</taxon>
        <taxon>Insecta</taxon>
        <taxon>Pterygota</taxon>
        <taxon>Neoptera</taxon>
        <taxon>Endopterygota</taxon>
        <taxon>Hymenoptera</taxon>
        <taxon>Apocrita</taxon>
        <taxon>Aculeata</taxon>
        <taxon>Formicoidea</taxon>
        <taxon>Formicidae</taxon>
        <taxon>Formicinae</taxon>
        <taxon>Lasius</taxon>
        <taxon>Lasius</taxon>
    </lineage>
</organism>
<proteinExistence type="predicted"/>
<dbReference type="AlphaFoldDB" id="A0AAV2N5C0"/>
<keyword evidence="2" id="KW-1185">Reference proteome</keyword>
<dbReference type="EMBL" id="OZ034833">
    <property type="protein sequence ID" value="CAL1675245.1"/>
    <property type="molecule type" value="Genomic_DNA"/>
</dbReference>
<evidence type="ECO:0000313" key="2">
    <source>
        <dbReference type="Proteomes" id="UP001497644"/>
    </source>
</evidence>
<accession>A0AAV2N5C0</accession>
<reference evidence="1" key="1">
    <citation type="submission" date="2024-04" db="EMBL/GenBank/DDBJ databases">
        <authorList>
            <consortium name="Molecular Ecology Group"/>
        </authorList>
    </citation>
    <scope>NUCLEOTIDE SEQUENCE</scope>
</reference>
<protein>
    <submittedName>
        <fullName evidence="1">Uncharacterized protein</fullName>
    </submittedName>
</protein>
<evidence type="ECO:0000313" key="1">
    <source>
        <dbReference type="EMBL" id="CAL1675245.1"/>
    </source>
</evidence>
<dbReference type="Proteomes" id="UP001497644">
    <property type="component" value="Chromosome 10"/>
</dbReference>
<sequence length="68" mass="7776">MSIIGRFYPSELRPSIIRRDERREMEEGRAKKKVTGGERRTSARIVGDVQGMVENNASGWKDIARGNR</sequence>